<organism evidence="6 7">
    <name type="scientific">Anatilimnocola aggregata</name>
    <dbReference type="NCBI Taxonomy" id="2528021"/>
    <lineage>
        <taxon>Bacteria</taxon>
        <taxon>Pseudomonadati</taxon>
        <taxon>Planctomycetota</taxon>
        <taxon>Planctomycetia</taxon>
        <taxon>Pirellulales</taxon>
        <taxon>Pirellulaceae</taxon>
        <taxon>Anatilimnocola</taxon>
    </lineage>
</organism>
<dbReference type="OrthoDB" id="9811542at2"/>
<dbReference type="InterPro" id="IPR050884">
    <property type="entry name" value="CNP_phosphodiesterase-III"/>
</dbReference>
<dbReference type="PANTHER" id="PTHR42988:SF2">
    <property type="entry name" value="CYCLIC NUCLEOTIDE PHOSPHODIESTERASE CBUA0032-RELATED"/>
    <property type="match status" value="1"/>
</dbReference>
<dbReference type="KEGG" id="aagg:ETAA8_15810"/>
<evidence type="ECO:0000313" key="7">
    <source>
        <dbReference type="Proteomes" id="UP000315017"/>
    </source>
</evidence>
<dbReference type="GO" id="GO:0016787">
    <property type="term" value="F:hydrolase activity"/>
    <property type="evidence" value="ECO:0007669"/>
    <property type="project" value="UniProtKB-KW"/>
</dbReference>
<keyword evidence="1" id="KW-0479">Metal-binding</keyword>
<comment type="similarity">
    <text evidence="4">Belongs to the cyclic nucleotide phosphodiesterase class-III family.</text>
</comment>
<dbReference type="GO" id="GO:0046872">
    <property type="term" value="F:metal ion binding"/>
    <property type="evidence" value="ECO:0007669"/>
    <property type="project" value="UniProtKB-KW"/>
</dbReference>
<evidence type="ECO:0000256" key="3">
    <source>
        <dbReference type="ARBA" id="ARBA00023004"/>
    </source>
</evidence>
<evidence type="ECO:0000256" key="4">
    <source>
        <dbReference type="ARBA" id="ARBA00025742"/>
    </source>
</evidence>
<sequence length="290" mass="32701">MFNIMHISDLHFGPFFVPKVAESVLKSAAALKPDIIVASGDFSQRAKAAEFAAARKFLDKLPPVPLIVCPGNHDVPLYRVWERIFTPHALYQEHITAKLNEVYQLPHATIVSLDSTSPLRAITNGRIDQAQLDFAREAFAAAPADAVRIVVAHHHFAPAPDYERSSVMPRAKRAIDVFNDLNVELILGGHLHRAYVGNSLDLYPGKDRKHGIVIVQSGTTTSRRGRAREREKNSFNWIRVTEDSIRITHYMYFDDAGGFAPFSRHIYPRADRQYFSEPVEADIKTDLFSR</sequence>
<accession>A0A517Y8F7</accession>
<name>A0A517Y8F7_9BACT</name>
<feature type="domain" description="Calcineurin-like phosphoesterase" evidence="5">
    <location>
        <begin position="3"/>
        <end position="193"/>
    </location>
</feature>
<dbReference type="Pfam" id="PF00149">
    <property type="entry name" value="Metallophos"/>
    <property type="match status" value="1"/>
</dbReference>
<reference evidence="6 7" key="1">
    <citation type="submission" date="2019-02" db="EMBL/GenBank/DDBJ databases">
        <title>Deep-cultivation of Planctomycetes and their phenomic and genomic characterization uncovers novel biology.</title>
        <authorList>
            <person name="Wiegand S."/>
            <person name="Jogler M."/>
            <person name="Boedeker C."/>
            <person name="Pinto D."/>
            <person name="Vollmers J."/>
            <person name="Rivas-Marin E."/>
            <person name="Kohn T."/>
            <person name="Peeters S.H."/>
            <person name="Heuer A."/>
            <person name="Rast P."/>
            <person name="Oberbeckmann S."/>
            <person name="Bunk B."/>
            <person name="Jeske O."/>
            <person name="Meyerdierks A."/>
            <person name="Storesund J.E."/>
            <person name="Kallscheuer N."/>
            <person name="Luecker S."/>
            <person name="Lage O.M."/>
            <person name="Pohl T."/>
            <person name="Merkel B.J."/>
            <person name="Hornburger P."/>
            <person name="Mueller R.-W."/>
            <person name="Bruemmer F."/>
            <person name="Labrenz M."/>
            <person name="Spormann A.M."/>
            <person name="Op den Camp H."/>
            <person name="Overmann J."/>
            <person name="Amann R."/>
            <person name="Jetten M.S.M."/>
            <person name="Mascher T."/>
            <person name="Medema M.H."/>
            <person name="Devos D.P."/>
            <person name="Kaster A.-K."/>
            <person name="Ovreas L."/>
            <person name="Rohde M."/>
            <person name="Galperin M.Y."/>
            <person name="Jogler C."/>
        </authorList>
    </citation>
    <scope>NUCLEOTIDE SEQUENCE [LARGE SCALE GENOMIC DNA]</scope>
    <source>
        <strain evidence="6 7">ETA_A8</strain>
    </source>
</reference>
<dbReference type="InterPro" id="IPR029052">
    <property type="entry name" value="Metallo-depent_PP-like"/>
</dbReference>
<evidence type="ECO:0000256" key="1">
    <source>
        <dbReference type="ARBA" id="ARBA00022723"/>
    </source>
</evidence>
<proteinExistence type="inferred from homology"/>
<dbReference type="AlphaFoldDB" id="A0A517Y8F7"/>
<dbReference type="Gene3D" id="3.60.21.10">
    <property type="match status" value="1"/>
</dbReference>
<dbReference type="Proteomes" id="UP000315017">
    <property type="component" value="Chromosome"/>
</dbReference>
<dbReference type="EMBL" id="CP036274">
    <property type="protein sequence ID" value="QDU26503.1"/>
    <property type="molecule type" value="Genomic_DNA"/>
</dbReference>
<dbReference type="InterPro" id="IPR004843">
    <property type="entry name" value="Calcineurin-like_PHP"/>
</dbReference>
<keyword evidence="2" id="KW-0378">Hydrolase</keyword>
<keyword evidence="7" id="KW-1185">Reference proteome</keyword>
<evidence type="ECO:0000259" key="5">
    <source>
        <dbReference type="Pfam" id="PF00149"/>
    </source>
</evidence>
<dbReference type="SUPFAM" id="SSF56300">
    <property type="entry name" value="Metallo-dependent phosphatases"/>
    <property type="match status" value="1"/>
</dbReference>
<protein>
    <submittedName>
        <fullName evidence="6">Phosphodiesterase YaeI</fullName>
    </submittedName>
</protein>
<dbReference type="PANTHER" id="PTHR42988">
    <property type="entry name" value="PHOSPHOHYDROLASE"/>
    <property type="match status" value="1"/>
</dbReference>
<evidence type="ECO:0000256" key="2">
    <source>
        <dbReference type="ARBA" id="ARBA00022801"/>
    </source>
</evidence>
<evidence type="ECO:0000313" key="6">
    <source>
        <dbReference type="EMBL" id="QDU26503.1"/>
    </source>
</evidence>
<gene>
    <name evidence="6" type="ORF">ETAA8_15810</name>
</gene>
<dbReference type="RefSeq" id="WP_145087161.1">
    <property type="nucleotide sequence ID" value="NZ_CP036274.1"/>
</dbReference>
<keyword evidence="3" id="KW-0408">Iron</keyword>